<sequence length="81" mass="8276">MSGAIPEEIGDCSIAMPVCGLAPAIGAFLHLLNEKAKGTCKRAFGMTKGRTRPSATTGGPHADYAVMARNVAIGHACCCAK</sequence>
<proteinExistence type="predicted"/>
<protein>
    <submittedName>
        <fullName evidence="2">Uncharacterized protein</fullName>
    </submittedName>
</protein>
<dbReference type="EMBL" id="CP000441">
    <property type="protein sequence ID" value="ABI89346.1"/>
    <property type="molecule type" value="Genomic_DNA"/>
</dbReference>
<name>Q0B927_BURCM</name>
<organism evidence="2 3">
    <name type="scientific">Burkholderia ambifaria (strain ATCC BAA-244 / DSM 16087 / CCUG 44356 / LMG 19182 / AMMD)</name>
    <name type="common">Burkholderia cepacia (strain AMMD)</name>
    <dbReference type="NCBI Taxonomy" id="339670"/>
    <lineage>
        <taxon>Bacteria</taxon>
        <taxon>Pseudomonadati</taxon>
        <taxon>Pseudomonadota</taxon>
        <taxon>Betaproteobacteria</taxon>
        <taxon>Burkholderiales</taxon>
        <taxon>Burkholderiaceae</taxon>
        <taxon>Burkholderia</taxon>
        <taxon>Burkholderia cepacia complex</taxon>
    </lineage>
</organism>
<accession>Q0B927</accession>
<dbReference type="Proteomes" id="UP000000662">
    <property type="component" value="Chromosome 2"/>
</dbReference>
<keyword evidence="1" id="KW-0812">Transmembrane</keyword>
<gene>
    <name evidence="2" type="ordered locus">Bamb_3792</name>
</gene>
<reference evidence="2" key="1">
    <citation type="submission" date="2006-08" db="EMBL/GenBank/DDBJ databases">
        <title>Complete sequence of Chromosome 2 of Burkholderia cepacia AMMD.</title>
        <authorList>
            <consortium name="US DOE Joint Genome Institute"/>
            <person name="Copeland A."/>
            <person name="Lucas S."/>
            <person name="Lapidus A."/>
            <person name="Barry K."/>
            <person name="Detter J.C."/>
            <person name="Glavina del Rio T."/>
            <person name="Hammon N."/>
            <person name="Israni S."/>
            <person name="Pitluck S."/>
            <person name="Bruce D."/>
            <person name="Chain P."/>
            <person name="Malfatti S."/>
            <person name="Shin M."/>
            <person name="Vergez L."/>
            <person name="Schmutz J."/>
            <person name="Larimer F."/>
            <person name="Land M."/>
            <person name="Hauser L."/>
            <person name="Kyrpides N."/>
            <person name="Kim E."/>
            <person name="Parke J."/>
            <person name="Coenye T."/>
            <person name="Konstantinidis K."/>
            <person name="Ramette A."/>
            <person name="Tiedje J."/>
            <person name="Richardson P."/>
        </authorList>
    </citation>
    <scope>NUCLEOTIDE SEQUENCE</scope>
    <source>
        <strain evidence="2">AMMD</strain>
    </source>
</reference>
<keyword evidence="3" id="KW-1185">Reference proteome</keyword>
<dbReference type="KEGG" id="bam:Bamb_3792"/>
<keyword evidence="1" id="KW-0472">Membrane</keyword>
<feature type="transmembrane region" description="Helical" evidence="1">
    <location>
        <begin position="14"/>
        <end position="32"/>
    </location>
</feature>
<evidence type="ECO:0000256" key="1">
    <source>
        <dbReference type="SAM" id="Phobius"/>
    </source>
</evidence>
<dbReference type="AlphaFoldDB" id="Q0B927"/>
<evidence type="ECO:0000313" key="2">
    <source>
        <dbReference type="EMBL" id="ABI89346.1"/>
    </source>
</evidence>
<keyword evidence="1" id="KW-1133">Transmembrane helix</keyword>
<evidence type="ECO:0000313" key="3">
    <source>
        <dbReference type="Proteomes" id="UP000000662"/>
    </source>
</evidence>